<feature type="compositionally biased region" description="Basic residues" evidence="1">
    <location>
        <begin position="292"/>
        <end position="301"/>
    </location>
</feature>
<feature type="compositionally biased region" description="Low complexity" evidence="1">
    <location>
        <begin position="177"/>
        <end position="194"/>
    </location>
</feature>
<feature type="compositionally biased region" description="Polar residues" evidence="1">
    <location>
        <begin position="1"/>
        <end position="11"/>
    </location>
</feature>
<evidence type="ECO:0000256" key="1">
    <source>
        <dbReference type="SAM" id="MobiDB-lite"/>
    </source>
</evidence>
<dbReference type="AlphaFoldDB" id="A0AAV9QS63"/>
<reference evidence="2 3" key="1">
    <citation type="submission" date="2021-06" db="EMBL/GenBank/DDBJ databases">
        <authorList>
            <person name="Palmer J.M."/>
        </authorList>
    </citation>
    <scope>NUCLEOTIDE SEQUENCE [LARGE SCALE GENOMIC DNA]</scope>
    <source>
        <strain evidence="2 3">MEX-2019</strain>
        <tissue evidence="2">Muscle</tissue>
    </source>
</reference>
<organism evidence="2 3">
    <name type="scientific">Crenichthys baileyi</name>
    <name type="common">White River springfish</name>
    <dbReference type="NCBI Taxonomy" id="28760"/>
    <lineage>
        <taxon>Eukaryota</taxon>
        <taxon>Metazoa</taxon>
        <taxon>Chordata</taxon>
        <taxon>Craniata</taxon>
        <taxon>Vertebrata</taxon>
        <taxon>Euteleostomi</taxon>
        <taxon>Actinopterygii</taxon>
        <taxon>Neopterygii</taxon>
        <taxon>Teleostei</taxon>
        <taxon>Neoteleostei</taxon>
        <taxon>Acanthomorphata</taxon>
        <taxon>Ovalentaria</taxon>
        <taxon>Atherinomorphae</taxon>
        <taxon>Cyprinodontiformes</taxon>
        <taxon>Goodeidae</taxon>
        <taxon>Crenichthys</taxon>
    </lineage>
</organism>
<evidence type="ECO:0000313" key="2">
    <source>
        <dbReference type="EMBL" id="KAK5599184.1"/>
    </source>
</evidence>
<feature type="compositionally biased region" description="Polar residues" evidence="1">
    <location>
        <begin position="163"/>
        <end position="173"/>
    </location>
</feature>
<gene>
    <name evidence="2" type="ORF">CRENBAI_024735</name>
</gene>
<accession>A0AAV9QS63</accession>
<dbReference type="EMBL" id="JAHHUM010002958">
    <property type="protein sequence ID" value="KAK5599184.1"/>
    <property type="molecule type" value="Genomic_DNA"/>
</dbReference>
<comment type="caution">
    <text evidence="2">The sequence shown here is derived from an EMBL/GenBank/DDBJ whole genome shotgun (WGS) entry which is preliminary data.</text>
</comment>
<feature type="compositionally biased region" description="Polar residues" evidence="1">
    <location>
        <begin position="258"/>
        <end position="269"/>
    </location>
</feature>
<feature type="region of interest" description="Disordered" evidence="1">
    <location>
        <begin position="1"/>
        <end position="314"/>
    </location>
</feature>
<protein>
    <submittedName>
        <fullName evidence="2">Uncharacterized protein</fullName>
    </submittedName>
</protein>
<name>A0AAV9QS63_9TELE</name>
<sequence>MHSIDQECSPTTEKRADQPAQRNQNTPHKGGYMTNMPKHPRTTGQSQQSAQSPMPGTIPQPQPGKKGNKTHPTPTPRPPTRNTRPKMAGPTKCKLRTTIGTCTPHRQSSRDPPGQPGSQADPVIHHPAHHHAQGKDTSLTSRREAKKGHNTHSKEAALPPRCRTTNIHASQAEMTEPSQAAVPPVPTPQQHHTSFYTLVGARWRPPTPSTHHPSGTTQQTSKPHLSIRPRGPMQPLSPATPALPYKTWRTEPPRTGPQPRQHSTPNSGGHSPARKPTPKPTKGREPTQPKQKPTKKPRPVHAKISPGQPTRQTM</sequence>
<dbReference type="Proteomes" id="UP001311232">
    <property type="component" value="Unassembled WGS sequence"/>
</dbReference>
<evidence type="ECO:0000313" key="3">
    <source>
        <dbReference type="Proteomes" id="UP001311232"/>
    </source>
</evidence>
<keyword evidence="3" id="KW-1185">Reference proteome</keyword>
<feature type="compositionally biased region" description="Polar residues" evidence="1">
    <location>
        <begin position="42"/>
        <end position="54"/>
    </location>
</feature>
<proteinExistence type="predicted"/>